<gene>
    <name evidence="1" type="ORF">GCM10022255_049850</name>
</gene>
<name>A0ABP8DCH8_9ACTN</name>
<dbReference type="RefSeq" id="WP_345129561.1">
    <property type="nucleotide sequence ID" value="NZ_BAABAT010000013.1"/>
</dbReference>
<evidence type="ECO:0000313" key="1">
    <source>
        <dbReference type="EMBL" id="GAA4252560.1"/>
    </source>
</evidence>
<dbReference type="EMBL" id="BAABAT010000013">
    <property type="protein sequence ID" value="GAA4252560.1"/>
    <property type="molecule type" value="Genomic_DNA"/>
</dbReference>
<keyword evidence="2" id="KW-1185">Reference proteome</keyword>
<organism evidence="1 2">
    <name type="scientific">Dactylosporangium darangshiense</name>
    <dbReference type="NCBI Taxonomy" id="579108"/>
    <lineage>
        <taxon>Bacteria</taxon>
        <taxon>Bacillati</taxon>
        <taxon>Actinomycetota</taxon>
        <taxon>Actinomycetes</taxon>
        <taxon>Micromonosporales</taxon>
        <taxon>Micromonosporaceae</taxon>
        <taxon>Dactylosporangium</taxon>
    </lineage>
</organism>
<reference evidence="2" key="1">
    <citation type="journal article" date="2019" name="Int. J. Syst. Evol. Microbiol.">
        <title>The Global Catalogue of Microorganisms (GCM) 10K type strain sequencing project: providing services to taxonomists for standard genome sequencing and annotation.</title>
        <authorList>
            <consortium name="The Broad Institute Genomics Platform"/>
            <consortium name="The Broad Institute Genome Sequencing Center for Infectious Disease"/>
            <person name="Wu L."/>
            <person name="Ma J."/>
        </authorList>
    </citation>
    <scope>NUCLEOTIDE SEQUENCE [LARGE SCALE GENOMIC DNA]</scope>
    <source>
        <strain evidence="2">JCM 17441</strain>
    </source>
</reference>
<proteinExistence type="predicted"/>
<accession>A0ABP8DCH8</accession>
<dbReference type="Proteomes" id="UP001500620">
    <property type="component" value="Unassembled WGS sequence"/>
</dbReference>
<protein>
    <submittedName>
        <fullName evidence="1">Uncharacterized protein</fullName>
    </submittedName>
</protein>
<sequence>MPFGEDEVVIDLMCGPDETGKWHGYFGIKVDAEGLRRVGLHPDQPSSKIVGPSPPKWWHAAAERGWRR</sequence>
<evidence type="ECO:0000313" key="2">
    <source>
        <dbReference type="Proteomes" id="UP001500620"/>
    </source>
</evidence>
<comment type="caution">
    <text evidence="1">The sequence shown here is derived from an EMBL/GenBank/DDBJ whole genome shotgun (WGS) entry which is preliminary data.</text>
</comment>